<evidence type="ECO:0000256" key="1">
    <source>
        <dbReference type="SAM" id="MobiDB-lite"/>
    </source>
</evidence>
<evidence type="ECO:0000256" key="2">
    <source>
        <dbReference type="SAM" id="Phobius"/>
    </source>
</evidence>
<dbReference type="EMBL" id="QXFT01001486">
    <property type="protein sequence ID" value="KAE9317392.1"/>
    <property type="molecule type" value="Genomic_DNA"/>
</dbReference>
<accession>A0A6A4EG84</accession>
<dbReference type="Proteomes" id="UP000434957">
    <property type="component" value="Unassembled WGS sequence"/>
</dbReference>
<keyword evidence="4" id="KW-1185">Reference proteome</keyword>
<dbReference type="AlphaFoldDB" id="A0A6A4EG84"/>
<reference evidence="3 4" key="1">
    <citation type="submission" date="2018-08" db="EMBL/GenBank/DDBJ databases">
        <title>Genomic investigation of the strawberry pathogen Phytophthora fragariae indicates pathogenicity is determined by transcriptional variation in three key races.</title>
        <authorList>
            <person name="Adams T.M."/>
            <person name="Armitage A.D."/>
            <person name="Sobczyk M.K."/>
            <person name="Bates H.J."/>
            <person name="Dunwell J.M."/>
            <person name="Nellist C.F."/>
            <person name="Harrison R.J."/>
        </authorList>
    </citation>
    <scope>NUCLEOTIDE SEQUENCE [LARGE SCALE GENOMIC DNA]</scope>
    <source>
        <strain evidence="3 4">SCRP333</strain>
    </source>
</reference>
<organism evidence="3 4">
    <name type="scientific">Phytophthora rubi</name>
    <dbReference type="NCBI Taxonomy" id="129364"/>
    <lineage>
        <taxon>Eukaryota</taxon>
        <taxon>Sar</taxon>
        <taxon>Stramenopiles</taxon>
        <taxon>Oomycota</taxon>
        <taxon>Peronosporomycetes</taxon>
        <taxon>Peronosporales</taxon>
        <taxon>Peronosporaceae</taxon>
        <taxon>Phytophthora</taxon>
    </lineage>
</organism>
<protein>
    <submittedName>
        <fullName evidence="3">Uncharacterized protein</fullName>
    </submittedName>
</protein>
<feature type="region of interest" description="Disordered" evidence="1">
    <location>
        <begin position="82"/>
        <end position="190"/>
    </location>
</feature>
<sequence length="324" mass="35330">MEREKNDQCASCLGAPCDWKHFGKRLEASQARMRACTPHADTYKPLYQVYFYLKHGHFDDKALDVFPQCVRISLMCRERKKALPDSDQGSSPETSSAESLSDVDEDATTASTSSALKDSLLVSPTKSPVPRKRNVKPADKPTVGRSRKQDIQYKPSPTKRKRPRQDAQPTKPSKHRRKDSTEQAQVRAEAADASIVGARGGVLGGRASLAAVASKLAELLLAPFLLQLLRQLLLLSVVVAQVEASLRPNVSEVAGSGVVGASGGVLGDRASLAEVVSNIIICIHSVVITLAFAPVFFREIFIIVMYLTVVDQVPNTKRSTSRQH</sequence>
<keyword evidence="2" id="KW-0472">Membrane</keyword>
<proteinExistence type="predicted"/>
<evidence type="ECO:0000313" key="4">
    <source>
        <dbReference type="Proteomes" id="UP000434957"/>
    </source>
</evidence>
<keyword evidence="2" id="KW-0812">Transmembrane</keyword>
<evidence type="ECO:0000313" key="3">
    <source>
        <dbReference type="EMBL" id="KAE9317392.1"/>
    </source>
</evidence>
<keyword evidence="2" id="KW-1133">Transmembrane helix</keyword>
<feature type="compositionally biased region" description="Low complexity" evidence="1">
    <location>
        <begin position="90"/>
        <end position="100"/>
    </location>
</feature>
<comment type="caution">
    <text evidence="3">The sequence shown here is derived from an EMBL/GenBank/DDBJ whole genome shotgun (WGS) entry which is preliminary data.</text>
</comment>
<feature type="compositionally biased region" description="Polar residues" evidence="1">
    <location>
        <begin position="108"/>
        <end position="126"/>
    </location>
</feature>
<gene>
    <name evidence="3" type="ORF">PR003_g18484</name>
</gene>
<name>A0A6A4EG84_9STRA</name>
<feature type="transmembrane region" description="Helical" evidence="2">
    <location>
        <begin position="275"/>
        <end position="297"/>
    </location>
</feature>